<evidence type="ECO:0000256" key="9">
    <source>
        <dbReference type="ARBA" id="ARBA00022771"/>
    </source>
</evidence>
<evidence type="ECO:0000256" key="7">
    <source>
        <dbReference type="ARBA" id="ARBA00022723"/>
    </source>
</evidence>
<comment type="catalytic activity">
    <reaction evidence="1">
        <text>S-ubiquitinyl-[E2 ubiquitin-conjugating enzyme]-L-cysteine + [acceptor protein]-L-lysine = [E2 ubiquitin-conjugating enzyme]-L-cysteine + N(6)-ubiquitinyl-[acceptor protein]-L-lysine.</text>
        <dbReference type="EC" id="2.3.2.27"/>
    </reaction>
</comment>
<gene>
    <name evidence="19" type="ORF">MKW94_010244</name>
</gene>
<evidence type="ECO:0000256" key="1">
    <source>
        <dbReference type="ARBA" id="ARBA00000900"/>
    </source>
</evidence>
<protein>
    <recommendedName>
        <fullName evidence="4">RING-type E3 ubiquitin transferase</fullName>
        <ecNumber evidence="4">2.3.2.27</ecNumber>
    </recommendedName>
</protein>
<evidence type="ECO:0000256" key="4">
    <source>
        <dbReference type="ARBA" id="ARBA00012483"/>
    </source>
</evidence>
<evidence type="ECO:0000256" key="6">
    <source>
        <dbReference type="ARBA" id="ARBA00022692"/>
    </source>
</evidence>
<dbReference type="CDD" id="cd16461">
    <property type="entry name" value="RING-H2_EL5-like"/>
    <property type="match status" value="1"/>
</dbReference>
<evidence type="ECO:0000256" key="16">
    <source>
        <dbReference type="SAM" id="Phobius"/>
    </source>
</evidence>
<feature type="transmembrane region" description="Helical" evidence="16">
    <location>
        <begin position="215"/>
        <end position="241"/>
    </location>
</feature>
<keyword evidence="13 16" id="KW-0472">Membrane</keyword>
<keyword evidence="12 16" id="KW-1133">Transmembrane helix</keyword>
<keyword evidence="9 15" id="KW-0863">Zinc-finger</keyword>
<dbReference type="InterPro" id="IPR013083">
    <property type="entry name" value="Znf_RING/FYVE/PHD"/>
</dbReference>
<keyword evidence="6 16" id="KW-0812">Transmembrane</keyword>
<dbReference type="GO" id="GO:0008270">
    <property type="term" value="F:zinc ion binding"/>
    <property type="evidence" value="ECO:0007669"/>
    <property type="project" value="UniProtKB-KW"/>
</dbReference>
<dbReference type="InterPro" id="IPR001841">
    <property type="entry name" value="Znf_RING"/>
</dbReference>
<dbReference type="EMBL" id="JAJJMA010064272">
    <property type="protein sequence ID" value="MCL7027084.1"/>
    <property type="molecule type" value="Genomic_DNA"/>
</dbReference>
<comment type="subcellular location">
    <subcellularLocation>
        <location evidence="2">Membrane</location>
        <topology evidence="2">Single-pass membrane protein</topology>
    </subcellularLocation>
</comment>
<keyword evidence="5" id="KW-0808">Transferase</keyword>
<dbReference type="PROSITE" id="PS50089">
    <property type="entry name" value="ZF_RING_2"/>
    <property type="match status" value="1"/>
</dbReference>
<dbReference type="InterPro" id="IPR046948">
    <property type="entry name" value="ATL20-22-like"/>
</dbReference>
<comment type="caution">
    <text evidence="19">The sequence shown here is derived from an EMBL/GenBank/DDBJ whole genome shotgun (WGS) entry which is preliminary data.</text>
</comment>
<dbReference type="SUPFAM" id="SSF57850">
    <property type="entry name" value="RING/U-box"/>
    <property type="match status" value="1"/>
</dbReference>
<keyword evidence="10" id="KW-0833">Ubl conjugation pathway</keyword>
<evidence type="ECO:0000256" key="11">
    <source>
        <dbReference type="ARBA" id="ARBA00022833"/>
    </source>
</evidence>
<dbReference type="Gene3D" id="3.30.40.10">
    <property type="entry name" value="Zinc/RING finger domain, C3HC4 (zinc finger)"/>
    <property type="match status" value="1"/>
</dbReference>
<evidence type="ECO:0000256" key="8">
    <source>
        <dbReference type="ARBA" id="ARBA00022729"/>
    </source>
</evidence>
<feature type="signal peptide" evidence="17">
    <location>
        <begin position="1"/>
        <end position="24"/>
    </location>
</feature>
<proteinExistence type="inferred from homology"/>
<dbReference type="GO" id="GO:0016020">
    <property type="term" value="C:membrane"/>
    <property type="evidence" value="ECO:0007669"/>
    <property type="project" value="UniProtKB-SubCell"/>
</dbReference>
<reference evidence="19" key="1">
    <citation type="submission" date="2022-03" db="EMBL/GenBank/DDBJ databases">
        <title>A functionally conserved STORR gene fusion in Papaver species that diverged 16.8 million years ago.</title>
        <authorList>
            <person name="Catania T."/>
        </authorList>
    </citation>
    <scope>NUCLEOTIDE SEQUENCE</scope>
    <source>
        <strain evidence="19">S-191538</strain>
    </source>
</reference>
<name>A0AA41RUZ7_PAPNU</name>
<keyword evidence="7" id="KW-0479">Metal-binding</keyword>
<evidence type="ECO:0000313" key="19">
    <source>
        <dbReference type="EMBL" id="MCL7027084.1"/>
    </source>
</evidence>
<evidence type="ECO:0000256" key="14">
    <source>
        <dbReference type="ARBA" id="ARBA00024209"/>
    </source>
</evidence>
<evidence type="ECO:0000256" key="17">
    <source>
        <dbReference type="SAM" id="SignalP"/>
    </source>
</evidence>
<dbReference type="GO" id="GO:0030247">
    <property type="term" value="F:polysaccharide binding"/>
    <property type="evidence" value="ECO:0007669"/>
    <property type="project" value="InterPro"/>
</dbReference>
<dbReference type="PANTHER" id="PTHR46279:SF9">
    <property type="entry name" value="OS01G0116300 PROTEIN"/>
    <property type="match status" value="1"/>
</dbReference>
<evidence type="ECO:0000256" key="13">
    <source>
        <dbReference type="ARBA" id="ARBA00023136"/>
    </source>
</evidence>
<evidence type="ECO:0000256" key="12">
    <source>
        <dbReference type="ARBA" id="ARBA00022989"/>
    </source>
</evidence>
<comment type="similarity">
    <text evidence="14">Belongs to the RING-type zinc finger family. ATL subfamily.</text>
</comment>
<evidence type="ECO:0000256" key="2">
    <source>
        <dbReference type="ARBA" id="ARBA00004167"/>
    </source>
</evidence>
<evidence type="ECO:0000256" key="3">
    <source>
        <dbReference type="ARBA" id="ARBA00004906"/>
    </source>
</evidence>
<keyword evidence="20" id="KW-1185">Reference proteome</keyword>
<organism evidence="19 20">
    <name type="scientific">Papaver nudicaule</name>
    <name type="common">Iceland poppy</name>
    <dbReference type="NCBI Taxonomy" id="74823"/>
    <lineage>
        <taxon>Eukaryota</taxon>
        <taxon>Viridiplantae</taxon>
        <taxon>Streptophyta</taxon>
        <taxon>Embryophyta</taxon>
        <taxon>Tracheophyta</taxon>
        <taxon>Spermatophyta</taxon>
        <taxon>Magnoliopsida</taxon>
        <taxon>Ranunculales</taxon>
        <taxon>Papaveraceae</taxon>
        <taxon>Papaveroideae</taxon>
        <taxon>Papaver</taxon>
    </lineage>
</organism>
<dbReference type="Proteomes" id="UP001177140">
    <property type="component" value="Unassembled WGS sequence"/>
</dbReference>
<comment type="pathway">
    <text evidence="3">Protein modification; protein ubiquitination.</text>
</comment>
<sequence length="380" mass="42370">MSSLEISVSFFVVFLLFFPVLVTCRTNCRVPLSCGSGEPGVRAPFRLEGLHSEVCGYPGYNLSCSSSKKTILELPFSGNFFVQNIDYDSRVMKISDPDNCLPRSLLNLSLSGSPYQLDGRNEKYTFLNCSSASVDLTNISSLYAHIQCLSSSTRTILATNVTTHYIQPLNSSCELIATVSVPVVSTSSEIENFLQLTWSPTPADDISQGNIRRTMMLVVFGICTGLPILIFFVCFYCPWMIRSYRGEEHRLFVPVLPQSNDRLIFSSLGYQPSFISARGGYQPSFIPRQQPVKAGLDSSIIKSYPKILLDEKLRLPNLNDTICSICISEYQPTETLKIIPSCNHYFHEKCIDQWLSMSSTCPVCREPQSLQSLLPSVVSS</sequence>
<evidence type="ECO:0000256" key="5">
    <source>
        <dbReference type="ARBA" id="ARBA00022679"/>
    </source>
</evidence>
<feature type="chain" id="PRO_5041241307" description="RING-type E3 ubiquitin transferase" evidence="17">
    <location>
        <begin position="25"/>
        <end position="380"/>
    </location>
</feature>
<accession>A0AA41RUZ7</accession>
<evidence type="ECO:0000259" key="18">
    <source>
        <dbReference type="PROSITE" id="PS50089"/>
    </source>
</evidence>
<feature type="domain" description="RING-type" evidence="18">
    <location>
        <begin position="323"/>
        <end position="365"/>
    </location>
</feature>
<evidence type="ECO:0000313" key="20">
    <source>
        <dbReference type="Proteomes" id="UP001177140"/>
    </source>
</evidence>
<evidence type="ECO:0000256" key="15">
    <source>
        <dbReference type="PROSITE-ProRule" id="PRU00175"/>
    </source>
</evidence>
<dbReference type="GO" id="GO:0061630">
    <property type="term" value="F:ubiquitin protein ligase activity"/>
    <property type="evidence" value="ECO:0007669"/>
    <property type="project" value="UniProtKB-EC"/>
</dbReference>
<dbReference type="InterPro" id="IPR025287">
    <property type="entry name" value="WAK_GUB"/>
</dbReference>
<keyword evidence="8 17" id="KW-0732">Signal</keyword>
<dbReference type="EC" id="2.3.2.27" evidence="4"/>
<dbReference type="Pfam" id="PF13639">
    <property type="entry name" value="zf-RING_2"/>
    <property type="match status" value="1"/>
</dbReference>
<evidence type="ECO:0000256" key="10">
    <source>
        <dbReference type="ARBA" id="ARBA00022786"/>
    </source>
</evidence>
<dbReference type="SMART" id="SM00184">
    <property type="entry name" value="RING"/>
    <property type="match status" value="1"/>
</dbReference>
<keyword evidence="11" id="KW-0862">Zinc</keyword>
<dbReference type="PANTHER" id="PTHR46279">
    <property type="entry name" value="RING/U-BOX SUPERFAMILY PROTEIN"/>
    <property type="match status" value="1"/>
</dbReference>
<dbReference type="AlphaFoldDB" id="A0AA41RUZ7"/>
<dbReference type="Pfam" id="PF13947">
    <property type="entry name" value="GUB_WAK_bind"/>
    <property type="match status" value="1"/>
</dbReference>